<feature type="transmembrane region" description="Helical" evidence="7">
    <location>
        <begin position="389"/>
        <end position="410"/>
    </location>
</feature>
<evidence type="ECO:0000256" key="6">
    <source>
        <dbReference type="ARBA" id="ARBA00023136"/>
    </source>
</evidence>
<evidence type="ECO:0000256" key="2">
    <source>
        <dbReference type="ARBA" id="ARBA00008335"/>
    </source>
</evidence>
<evidence type="ECO:0000256" key="1">
    <source>
        <dbReference type="ARBA" id="ARBA00004141"/>
    </source>
</evidence>
<evidence type="ECO:0000256" key="4">
    <source>
        <dbReference type="ARBA" id="ARBA00022692"/>
    </source>
</evidence>
<sequence length="467" mass="51708">MASISASPQEDKSTKKEDLEFVHLEEQELTHCTPGNESLVYGIDEAHQKRVIRRVDLRLLPILGIMYSISLIDRTNLGLAFVAGMEQDLGLDIGTRYTIVVMVFFVAYIIFEIPSNLILPRAGAANWLAFLGFSFGAILIGMGFTKSWTTMVACRFLLGKRLAAFWLVSVILNAFAAIFAYALTLLDGRHGLSGWRWIFIVEGAITSSICLIGWFIIIDFPTQADTFLKPEEKEFIIARINNDSGDAKEDPITMERVVHHLKDWKLYVWAFNLMASTLPGYAYSYFKTVILVGMGFSNTQSQLLSAPPYIIAAIFTYLGGWLTDKYQIRGPVIAVHQLLTAVGMLITAYGGASGARYFGIFLGVGFLQFCIPGVLAFQANNITSRSKRGVASATCLIGGGLGGIIASVTFKSDESPHYTTGIWVTFGITMVSICLTLMMDIHFWKTNKKARETNGQIEGMTGWYYTL</sequence>
<dbReference type="STRING" id="60175.A0A1V6YFY8"/>
<feature type="transmembrane region" description="Helical" evidence="7">
    <location>
        <begin position="422"/>
        <end position="441"/>
    </location>
</feature>
<name>A0A1V6YFY8_PENNA</name>
<accession>A0A1V6YFY8</accession>
<dbReference type="InterPro" id="IPR011701">
    <property type="entry name" value="MFS"/>
</dbReference>
<feature type="transmembrane region" description="Helical" evidence="7">
    <location>
        <begin position="330"/>
        <end position="351"/>
    </location>
</feature>
<evidence type="ECO:0000256" key="7">
    <source>
        <dbReference type="SAM" id="Phobius"/>
    </source>
</evidence>
<evidence type="ECO:0000256" key="5">
    <source>
        <dbReference type="ARBA" id="ARBA00022989"/>
    </source>
</evidence>
<feature type="transmembrane region" description="Helical" evidence="7">
    <location>
        <begin position="97"/>
        <end position="118"/>
    </location>
</feature>
<dbReference type="AlphaFoldDB" id="A0A1V6YFY8"/>
<dbReference type="Pfam" id="PF07690">
    <property type="entry name" value="MFS_1"/>
    <property type="match status" value="1"/>
</dbReference>
<evidence type="ECO:0000256" key="3">
    <source>
        <dbReference type="ARBA" id="ARBA00022448"/>
    </source>
</evidence>
<comment type="similarity">
    <text evidence="2">Belongs to the major facilitator superfamily.</text>
</comment>
<evidence type="ECO:0000313" key="9">
    <source>
        <dbReference type="Proteomes" id="UP000191691"/>
    </source>
</evidence>
<dbReference type="PANTHER" id="PTHR43791">
    <property type="entry name" value="PERMEASE-RELATED"/>
    <property type="match status" value="1"/>
</dbReference>
<feature type="transmembrane region" description="Helical" evidence="7">
    <location>
        <begin position="357"/>
        <end position="377"/>
    </location>
</feature>
<evidence type="ECO:0008006" key="10">
    <source>
        <dbReference type="Google" id="ProtNLM"/>
    </source>
</evidence>
<feature type="transmembrane region" description="Helical" evidence="7">
    <location>
        <begin position="195"/>
        <end position="217"/>
    </location>
</feature>
<keyword evidence="5 7" id="KW-1133">Transmembrane helix</keyword>
<keyword evidence="3" id="KW-0813">Transport</keyword>
<organism evidence="8 9">
    <name type="scientific">Penicillium nalgiovense</name>
    <dbReference type="NCBI Taxonomy" id="60175"/>
    <lineage>
        <taxon>Eukaryota</taxon>
        <taxon>Fungi</taxon>
        <taxon>Dikarya</taxon>
        <taxon>Ascomycota</taxon>
        <taxon>Pezizomycotina</taxon>
        <taxon>Eurotiomycetes</taxon>
        <taxon>Eurotiomycetidae</taxon>
        <taxon>Eurotiales</taxon>
        <taxon>Aspergillaceae</taxon>
        <taxon>Penicillium</taxon>
    </lineage>
</organism>
<dbReference type="EMBL" id="MOOB01000021">
    <property type="protein sequence ID" value="OQE86301.1"/>
    <property type="molecule type" value="Genomic_DNA"/>
</dbReference>
<dbReference type="SUPFAM" id="SSF103473">
    <property type="entry name" value="MFS general substrate transporter"/>
    <property type="match status" value="1"/>
</dbReference>
<feature type="transmembrane region" description="Helical" evidence="7">
    <location>
        <begin position="124"/>
        <end position="144"/>
    </location>
</feature>
<keyword evidence="6 7" id="KW-0472">Membrane</keyword>
<dbReference type="Gene3D" id="1.20.1250.20">
    <property type="entry name" value="MFS general substrate transporter like domains"/>
    <property type="match status" value="2"/>
</dbReference>
<dbReference type="GO" id="GO:0022857">
    <property type="term" value="F:transmembrane transporter activity"/>
    <property type="evidence" value="ECO:0007669"/>
    <property type="project" value="InterPro"/>
</dbReference>
<dbReference type="GO" id="GO:0016020">
    <property type="term" value="C:membrane"/>
    <property type="evidence" value="ECO:0007669"/>
    <property type="project" value="UniProtKB-SubCell"/>
</dbReference>
<dbReference type="InterPro" id="IPR036259">
    <property type="entry name" value="MFS_trans_sf"/>
</dbReference>
<reference evidence="9" key="1">
    <citation type="journal article" date="2017" name="Nat. Microbiol.">
        <title>Global analysis of biosynthetic gene clusters reveals vast potential of secondary metabolite production in Penicillium species.</title>
        <authorList>
            <person name="Nielsen J.C."/>
            <person name="Grijseels S."/>
            <person name="Prigent S."/>
            <person name="Ji B."/>
            <person name="Dainat J."/>
            <person name="Nielsen K.F."/>
            <person name="Frisvad J.C."/>
            <person name="Workman M."/>
            <person name="Nielsen J."/>
        </authorList>
    </citation>
    <scope>NUCLEOTIDE SEQUENCE [LARGE SCALE GENOMIC DNA]</scope>
    <source>
        <strain evidence="9">IBT 13039</strain>
    </source>
</reference>
<comment type="caution">
    <text evidence="8">The sequence shown here is derived from an EMBL/GenBank/DDBJ whole genome shotgun (WGS) entry which is preliminary data.</text>
</comment>
<dbReference type="FunFam" id="1.20.1250.20:FF:000013">
    <property type="entry name" value="MFS general substrate transporter"/>
    <property type="match status" value="1"/>
</dbReference>
<dbReference type="PANTHER" id="PTHR43791:SF3">
    <property type="entry name" value="MAJOR FACILITATOR SUPERFAMILY (MFS) PROFILE DOMAIN-CONTAINING PROTEIN"/>
    <property type="match status" value="1"/>
</dbReference>
<keyword evidence="9" id="KW-1185">Reference proteome</keyword>
<evidence type="ECO:0000313" key="8">
    <source>
        <dbReference type="EMBL" id="OQE86301.1"/>
    </source>
</evidence>
<dbReference type="OMA" id="IYYFTQW"/>
<comment type="subcellular location">
    <subcellularLocation>
        <location evidence="1">Membrane</location>
        <topology evidence="1">Multi-pass membrane protein</topology>
    </subcellularLocation>
</comment>
<proteinExistence type="inferred from homology"/>
<keyword evidence="4 7" id="KW-0812">Transmembrane</keyword>
<protein>
    <recommendedName>
        <fullName evidence="10">Major facilitator superfamily (MFS) profile domain-containing protein</fullName>
    </recommendedName>
</protein>
<feature type="transmembrane region" description="Helical" evidence="7">
    <location>
        <begin position="266"/>
        <end position="286"/>
    </location>
</feature>
<dbReference type="Proteomes" id="UP000191691">
    <property type="component" value="Unassembled WGS sequence"/>
</dbReference>
<feature type="transmembrane region" description="Helical" evidence="7">
    <location>
        <begin position="306"/>
        <end position="323"/>
    </location>
</feature>
<feature type="transmembrane region" description="Helical" evidence="7">
    <location>
        <begin position="164"/>
        <end position="183"/>
    </location>
</feature>
<gene>
    <name evidence="8" type="ORF">PENNAL_c0021G11677</name>
</gene>